<dbReference type="SFLD" id="SFLDG01135">
    <property type="entry name" value="C1.5.6:_HAD__Beta-PGM__Phospha"/>
    <property type="match status" value="1"/>
</dbReference>
<dbReference type="PROSITE" id="PS01228">
    <property type="entry name" value="COF_1"/>
    <property type="match status" value="1"/>
</dbReference>
<keyword evidence="2" id="KW-0288">FMN</keyword>
<reference evidence="5" key="1">
    <citation type="submission" date="2023-03" db="EMBL/GenBank/DDBJ databases">
        <authorList>
            <person name="Julca I."/>
        </authorList>
    </citation>
    <scope>NUCLEOTIDE SEQUENCE</scope>
</reference>
<proteinExistence type="predicted"/>
<dbReference type="InterPro" id="IPR036412">
    <property type="entry name" value="HAD-like_sf"/>
</dbReference>
<dbReference type="FunFam" id="3.40.50.1000:FF:000119">
    <property type="entry name" value="Bifunctional riboflavin kinase/FMN phosphatase"/>
    <property type="match status" value="1"/>
</dbReference>
<dbReference type="SFLD" id="SFLDS00003">
    <property type="entry name" value="Haloacid_Dehalogenase"/>
    <property type="match status" value="1"/>
</dbReference>
<dbReference type="SUPFAM" id="SSF56784">
    <property type="entry name" value="HAD-like"/>
    <property type="match status" value="1"/>
</dbReference>
<dbReference type="PRINTS" id="PR00413">
    <property type="entry name" value="HADHALOGNASE"/>
</dbReference>
<accession>A0AAV1C137</accession>
<organism evidence="5 6">
    <name type="scientific">Oldenlandia corymbosa var. corymbosa</name>
    <dbReference type="NCBI Taxonomy" id="529605"/>
    <lineage>
        <taxon>Eukaryota</taxon>
        <taxon>Viridiplantae</taxon>
        <taxon>Streptophyta</taxon>
        <taxon>Embryophyta</taxon>
        <taxon>Tracheophyta</taxon>
        <taxon>Spermatophyta</taxon>
        <taxon>Magnoliopsida</taxon>
        <taxon>eudicotyledons</taxon>
        <taxon>Gunneridae</taxon>
        <taxon>Pentapetalae</taxon>
        <taxon>asterids</taxon>
        <taxon>lamiids</taxon>
        <taxon>Gentianales</taxon>
        <taxon>Rubiaceae</taxon>
        <taxon>Rubioideae</taxon>
        <taxon>Spermacoceae</taxon>
        <taxon>Hedyotis-Oldenlandia complex</taxon>
        <taxon>Oldenlandia</taxon>
    </lineage>
</organism>
<sequence>MGDLEQYSSCQAGKVHQIKAVIFDLDGTLLNSEQFTEGVVKEFLARYGKVYDMEKESKRRGMLWKETVLTTIEDYDLPLTFEQYVEGIMPLYLGTWQKTKPLPGATRLMKHLHKHGVPFGLASNAERMTIHNKVNHQGWKDYFRVILGSDQVKSGKPAPDIYLEAAKQMGVEPVYCLVIEDSLVGVRAGKAAGMNVVAVPSLLNEREKFYIADSVINSLLEFQPDVWGLPAFKDWVCNALPIEPIYVRGVHSNGLLHEHSEGGPYLPIQLQGLYFGWARRNHDQQIVKFLTSIEWEHKKSHFRKRMQACVINDNSENAPDQELELLLVGYIRGSKSDDMGKESNLEIQDEDKLIANAALDSSEYSGGSCRSFFPELAFLDNSSATE</sequence>
<dbReference type="InterPro" id="IPR023465">
    <property type="entry name" value="Riboflavin_kinase_dom_sf"/>
</dbReference>
<dbReference type="EMBL" id="OX459118">
    <property type="protein sequence ID" value="CAI9089221.1"/>
    <property type="molecule type" value="Genomic_DNA"/>
</dbReference>
<keyword evidence="1" id="KW-0285">Flavoprotein</keyword>
<dbReference type="GO" id="GO:0008531">
    <property type="term" value="F:riboflavin kinase activity"/>
    <property type="evidence" value="ECO:0007669"/>
    <property type="project" value="InterPro"/>
</dbReference>
<dbReference type="Gene3D" id="1.10.150.240">
    <property type="entry name" value="Putative phosphatase, domain 2"/>
    <property type="match status" value="1"/>
</dbReference>
<dbReference type="Gene3D" id="3.40.50.1000">
    <property type="entry name" value="HAD superfamily/HAD-like"/>
    <property type="match status" value="1"/>
</dbReference>
<dbReference type="InterPro" id="IPR006439">
    <property type="entry name" value="HAD-SF_hydro_IA"/>
</dbReference>
<dbReference type="SFLD" id="SFLDG01129">
    <property type="entry name" value="C1.5:_HAD__Beta-PGM__Phosphata"/>
    <property type="match status" value="1"/>
</dbReference>
<dbReference type="PANTHER" id="PTHR18901:SF44">
    <property type="entry name" value="OS01G0757900 PROTEIN"/>
    <property type="match status" value="1"/>
</dbReference>
<dbReference type="NCBIfam" id="TIGR01549">
    <property type="entry name" value="HAD-SF-IA-v1"/>
    <property type="match status" value="1"/>
</dbReference>
<evidence type="ECO:0000313" key="5">
    <source>
        <dbReference type="EMBL" id="CAI9089221.1"/>
    </source>
</evidence>
<evidence type="ECO:0000256" key="3">
    <source>
        <dbReference type="ARBA" id="ARBA00022679"/>
    </source>
</evidence>
<dbReference type="Proteomes" id="UP001161247">
    <property type="component" value="Chromosome 1"/>
</dbReference>
<evidence type="ECO:0000256" key="2">
    <source>
        <dbReference type="ARBA" id="ARBA00022643"/>
    </source>
</evidence>
<dbReference type="InterPro" id="IPR023214">
    <property type="entry name" value="HAD_sf"/>
</dbReference>
<evidence type="ECO:0000256" key="4">
    <source>
        <dbReference type="ARBA" id="ARBA00022741"/>
    </source>
</evidence>
<evidence type="ECO:0000313" key="6">
    <source>
        <dbReference type="Proteomes" id="UP001161247"/>
    </source>
</evidence>
<gene>
    <name evidence="5" type="ORF">OLC1_LOCUS1607</name>
</gene>
<dbReference type="PANTHER" id="PTHR18901">
    <property type="entry name" value="2-DEOXYGLUCOSE-6-PHOSPHATE PHOSPHATASE 2"/>
    <property type="match status" value="1"/>
</dbReference>
<dbReference type="AlphaFoldDB" id="A0AAV1C137"/>
<dbReference type="Gene3D" id="2.40.30.30">
    <property type="entry name" value="Riboflavin kinase-like"/>
    <property type="match status" value="1"/>
</dbReference>
<keyword evidence="6" id="KW-1185">Reference proteome</keyword>
<dbReference type="Pfam" id="PF13419">
    <property type="entry name" value="HAD_2"/>
    <property type="match status" value="1"/>
</dbReference>
<keyword evidence="3" id="KW-0808">Transferase</keyword>
<dbReference type="GO" id="GO:0043136">
    <property type="term" value="F:sn-glycerol 3-phosphatase activity"/>
    <property type="evidence" value="ECO:0007669"/>
    <property type="project" value="TreeGrafter"/>
</dbReference>
<dbReference type="InterPro" id="IPR041492">
    <property type="entry name" value="HAD_2"/>
</dbReference>
<protein>
    <submittedName>
        <fullName evidence="5">OLC1v1023754C1</fullName>
    </submittedName>
</protein>
<keyword evidence="4" id="KW-0547">Nucleotide-binding</keyword>
<dbReference type="GO" id="GO:0000166">
    <property type="term" value="F:nucleotide binding"/>
    <property type="evidence" value="ECO:0007669"/>
    <property type="project" value="UniProtKB-KW"/>
</dbReference>
<dbReference type="GO" id="GO:0006114">
    <property type="term" value="P:glycerol biosynthetic process"/>
    <property type="evidence" value="ECO:0007669"/>
    <property type="project" value="TreeGrafter"/>
</dbReference>
<dbReference type="InterPro" id="IPR023198">
    <property type="entry name" value="PGP-like_dom2"/>
</dbReference>
<dbReference type="GO" id="GO:0009231">
    <property type="term" value="P:riboflavin biosynthetic process"/>
    <property type="evidence" value="ECO:0007669"/>
    <property type="project" value="InterPro"/>
</dbReference>
<evidence type="ECO:0000256" key="1">
    <source>
        <dbReference type="ARBA" id="ARBA00022630"/>
    </source>
</evidence>
<name>A0AAV1C137_OLDCO</name>
<dbReference type="NCBIfam" id="TIGR01509">
    <property type="entry name" value="HAD-SF-IA-v3"/>
    <property type="match status" value="1"/>
</dbReference>